<evidence type="ECO:0000313" key="4">
    <source>
        <dbReference type="EMBL" id="GAA2017869.1"/>
    </source>
</evidence>
<dbReference type="InterPro" id="IPR012338">
    <property type="entry name" value="Beta-lactam/transpept-like"/>
</dbReference>
<dbReference type="InterPro" id="IPR001460">
    <property type="entry name" value="PCN-bd_Tpept"/>
</dbReference>
<dbReference type="Proteomes" id="UP001500751">
    <property type="component" value="Unassembled WGS sequence"/>
</dbReference>
<dbReference type="RefSeq" id="WP_344664510.1">
    <property type="nucleotide sequence ID" value="NZ_BAAAQN010000005.1"/>
</dbReference>
<proteinExistence type="predicted"/>
<accession>A0ABN2TRD5</accession>
<sequence>MRTSRKPLLISGLAIGVAGVVALAATAFSGGDSSADKSARTAATGTGTSTSTTGTSTTGTPSGSAPDGAASGSTSPAAPPSATDSTPAQGATPGGPDSTGAYASDGVTPLSQFPSLARVDDALPAGERTVTTIDARYQRAAATAVSSHPDSGMVVLRPSTGAILAMASQGLPYLAYSAERAPGSTFKVITAADLLRNGLTESSPAPCVAVDKNGIHNDTPDLVNAKATLAWAFAHSCNTSFTGQLGVLSDSPLSKEASTYFGLNQKWDLGLGPQTYGTETDAQVPPATDGTFAREMIGQGGITVSPLIMASVAATVEAGTFHQPYLVPGTKPTATARALDSGVARQLRDMMRQTVTDGTAASLRGVPGVAAKTGTAETGTANNDSWMIAYQPSSDVAVACLVEGGGHGDDEAGPEIAAMFGALK</sequence>
<dbReference type="SUPFAM" id="SSF56601">
    <property type="entry name" value="beta-lactamase/transpeptidase-like"/>
    <property type="match status" value="1"/>
</dbReference>
<feature type="signal peptide" evidence="2">
    <location>
        <begin position="1"/>
        <end position="24"/>
    </location>
</feature>
<gene>
    <name evidence="4" type="ORF">GCM10009839_12310</name>
</gene>
<evidence type="ECO:0000256" key="1">
    <source>
        <dbReference type="SAM" id="MobiDB-lite"/>
    </source>
</evidence>
<keyword evidence="2" id="KW-0732">Signal</keyword>
<feature type="domain" description="Penicillin-binding protein transpeptidase" evidence="3">
    <location>
        <begin position="153"/>
        <end position="412"/>
    </location>
</feature>
<feature type="compositionally biased region" description="Low complexity" evidence="1">
    <location>
        <begin position="41"/>
        <end position="88"/>
    </location>
</feature>
<feature type="region of interest" description="Disordered" evidence="1">
    <location>
        <begin position="29"/>
        <end position="107"/>
    </location>
</feature>
<comment type="caution">
    <text evidence="4">The sequence shown here is derived from an EMBL/GenBank/DDBJ whole genome shotgun (WGS) entry which is preliminary data.</text>
</comment>
<reference evidence="4 5" key="1">
    <citation type="journal article" date="2019" name="Int. J. Syst. Evol. Microbiol.">
        <title>The Global Catalogue of Microorganisms (GCM) 10K type strain sequencing project: providing services to taxonomists for standard genome sequencing and annotation.</title>
        <authorList>
            <consortium name="The Broad Institute Genomics Platform"/>
            <consortium name="The Broad Institute Genome Sequencing Center for Infectious Disease"/>
            <person name="Wu L."/>
            <person name="Ma J."/>
        </authorList>
    </citation>
    <scope>NUCLEOTIDE SEQUENCE [LARGE SCALE GENOMIC DNA]</scope>
    <source>
        <strain evidence="4 5">JCM 16014</strain>
    </source>
</reference>
<dbReference type="Pfam" id="PF00905">
    <property type="entry name" value="Transpeptidase"/>
    <property type="match status" value="1"/>
</dbReference>
<protein>
    <recommendedName>
        <fullName evidence="3">Penicillin-binding protein transpeptidase domain-containing protein</fullName>
    </recommendedName>
</protein>
<dbReference type="InterPro" id="IPR050515">
    <property type="entry name" value="Beta-lactam/transpept"/>
</dbReference>
<evidence type="ECO:0000313" key="5">
    <source>
        <dbReference type="Proteomes" id="UP001500751"/>
    </source>
</evidence>
<evidence type="ECO:0000256" key="2">
    <source>
        <dbReference type="SAM" id="SignalP"/>
    </source>
</evidence>
<keyword evidence="5" id="KW-1185">Reference proteome</keyword>
<feature type="chain" id="PRO_5046176429" description="Penicillin-binding protein transpeptidase domain-containing protein" evidence="2">
    <location>
        <begin position="25"/>
        <end position="424"/>
    </location>
</feature>
<name>A0ABN2TRD5_9ACTN</name>
<dbReference type="PANTHER" id="PTHR30627">
    <property type="entry name" value="PEPTIDOGLYCAN D,D-TRANSPEPTIDASE"/>
    <property type="match status" value="1"/>
</dbReference>
<dbReference type="Gene3D" id="3.40.710.10">
    <property type="entry name" value="DD-peptidase/beta-lactamase superfamily"/>
    <property type="match status" value="1"/>
</dbReference>
<dbReference type="EMBL" id="BAAAQN010000005">
    <property type="protein sequence ID" value="GAA2017869.1"/>
    <property type="molecule type" value="Genomic_DNA"/>
</dbReference>
<organism evidence="4 5">
    <name type="scientific">Catenulispora yoronensis</name>
    <dbReference type="NCBI Taxonomy" id="450799"/>
    <lineage>
        <taxon>Bacteria</taxon>
        <taxon>Bacillati</taxon>
        <taxon>Actinomycetota</taxon>
        <taxon>Actinomycetes</taxon>
        <taxon>Catenulisporales</taxon>
        <taxon>Catenulisporaceae</taxon>
        <taxon>Catenulispora</taxon>
    </lineage>
</organism>
<dbReference type="PANTHER" id="PTHR30627:SF24">
    <property type="entry name" value="PENICILLIN-BINDING PROTEIN 4B"/>
    <property type="match status" value="1"/>
</dbReference>
<evidence type="ECO:0000259" key="3">
    <source>
        <dbReference type="Pfam" id="PF00905"/>
    </source>
</evidence>